<dbReference type="Proteomes" id="UP001055811">
    <property type="component" value="Linkage Group LG09"/>
</dbReference>
<reference evidence="2" key="1">
    <citation type="journal article" date="2022" name="Mol. Ecol. Resour.">
        <title>The genomes of chicory, endive, great burdock and yacon provide insights into Asteraceae palaeo-polyploidization history and plant inulin production.</title>
        <authorList>
            <person name="Fan W."/>
            <person name="Wang S."/>
            <person name="Wang H."/>
            <person name="Wang A."/>
            <person name="Jiang F."/>
            <person name="Liu H."/>
            <person name="Zhao H."/>
            <person name="Xu D."/>
            <person name="Zhang Y."/>
        </authorList>
    </citation>
    <scope>NUCLEOTIDE SEQUENCE [LARGE SCALE GENOMIC DNA]</scope>
    <source>
        <strain evidence="2">cv. Punajuju</strain>
    </source>
</reference>
<proteinExistence type="predicted"/>
<dbReference type="EMBL" id="CM042017">
    <property type="protein sequence ID" value="KAI3690204.1"/>
    <property type="molecule type" value="Genomic_DNA"/>
</dbReference>
<accession>A0ACB8YZ17</accession>
<comment type="caution">
    <text evidence="1">The sequence shown here is derived from an EMBL/GenBank/DDBJ whole genome shotgun (WGS) entry which is preliminary data.</text>
</comment>
<gene>
    <name evidence="1" type="ORF">L2E82_48180</name>
</gene>
<sequence length="175" mass="20081">MYIRRENVIWTKDLQKQGAGKKVYRSQLNCRQLPEFHHCQVAGGSAPTTYTTSKCPFKWTKFKPIGPLSSSISVGLPDIGTNAPAVAAGNLDFLLNNPQFQALRGMVQANPQIFQPMVQELGKQNPHLVRQIQEHQVDFIRLINEPVQGERMFYCFFNLSMFYIYTLSPPRMREF</sequence>
<organism evidence="1 2">
    <name type="scientific">Cichorium intybus</name>
    <name type="common">Chicory</name>
    <dbReference type="NCBI Taxonomy" id="13427"/>
    <lineage>
        <taxon>Eukaryota</taxon>
        <taxon>Viridiplantae</taxon>
        <taxon>Streptophyta</taxon>
        <taxon>Embryophyta</taxon>
        <taxon>Tracheophyta</taxon>
        <taxon>Spermatophyta</taxon>
        <taxon>Magnoliopsida</taxon>
        <taxon>eudicotyledons</taxon>
        <taxon>Gunneridae</taxon>
        <taxon>Pentapetalae</taxon>
        <taxon>asterids</taxon>
        <taxon>campanulids</taxon>
        <taxon>Asterales</taxon>
        <taxon>Asteraceae</taxon>
        <taxon>Cichorioideae</taxon>
        <taxon>Cichorieae</taxon>
        <taxon>Cichoriinae</taxon>
        <taxon>Cichorium</taxon>
    </lineage>
</organism>
<protein>
    <submittedName>
        <fullName evidence="1">Uncharacterized protein</fullName>
    </submittedName>
</protein>
<name>A0ACB8YZ17_CICIN</name>
<evidence type="ECO:0000313" key="2">
    <source>
        <dbReference type="Proteomes" id="UP001055811"/>
    </source>
</evidence>
<reference evidence="1 2" key="2">
    <citation type="journal article" date="2022" name="Mol. Ecol. Resour.">
        <title>The genomes of chicory, endive, great burdock and yacon provide insights into Asteraceae paleo-polyploidization history and plant inulin production.</title>
        <authorList>
            <person name="Fan W."/>
            <person name="Wang S."/>
            <person name="Wang H."/>
            <person name="Wang A."/>
            <person name="Jiang F."/>
            <person name="Liu H."/>
            <person name="Zhao H."/>
            <person name="Xu D."/>
            <person name="Zhang Y."/>
        </authorList>
    </citation>
    <scope>NUCLEOTIDE SEQUENCE [LARGE SCALE GENOMIC DNA]</scope>
    <source>
        <strain evidence="2">cv. Punajuju</strain>
        <tissue evidence="1">Leaves</tissue>
    </source>
</reference>
<keyword evidence="2" id="KW-1185">Reference proteome</keyword>
<evidence type="ECO:0000313" key="1">
    <source>
        <dbReference type="EMBL" id="KAI3690204.1"/>
    </source>
</evidence>